<feature type="chain" id="PRO_5006040592" description="Fimbrial protein" evidence="1">
    <location>
        <begin position="26"/>
        <end position="414"/>
    </location>
</feature>
<sequence>MKPFSVAVRSVVSVLLFACVPAANAVSRDITAIFRPDASKPQENVFLNTTPIGGYCQHQPQICKNQNIASILLPVTFDSNSPFEANHSDPRKGAMFRTPAGWRTLQVTHAESGETETVEMRWVGIGATYRLPSPAVNLVGGGVDLRTAHGMLWGTNWQTAPAPCQSAGWIGASHTDFPFFWKTPVEGVCAKTARYPIPSLKYLSVDFAYELRTPNPLKMSSGQYTGSLNYTIGPGQDFDAGDVMIPSDSLLTLNFKLTVEHTLKVEVPPGGNRVELVPQDGWQAWLNSGRKPTRLFRDQRFHISASSRFKMALECQHISGNTCAITETGTGHAVPVDVSVTLPDGLTDASGQPVNRRRLLRDGSGTELFQPGLYVDRRPGMLHFEIGRSSVEEMLDGGATRYSGDVTVIWDSEV</sequence>
<name>A0A0N9WTP3_PSEFL</name>
<evidence type="ECO:0000313" key="3">
    <source>
        <dbReference type="Proteomes" id="UP000059425"/>
    </source>
</evidence>
<gene>
    <name evidence="2" type="ORF">AO356_17635</name>
</gene>
<feature type="signal peptide" evidence="1">
    <location>
        <begin position="1"/>
        <end position="25"/>
    </location>
</feature>
<evidence type="ECO:0000313" key="2">
    <source>
        <dbReference type="EMBL" id="ALI08568.1"/>
    </source>
</evidence>
<accession>A0A0N9WTP3</accession>
<dbReference type="Proteomes" id="UP000059425">
    <property type="component" value="Chromosome"/>
</dbReference>
<reference evidence="3" key="1">
    <citation type="submission" date="2015-09" db="EMBL/GenBank/DDBJ databases">
        <title>Whole genome sequence of Pseudomonas fluorescens FW300-N2C3.</title>
        <authorList>
            <person name="Ray J."/>
            <person name="Melnyk R."/>
            <person name="Deutschbauer A."/>
        </authorList>
    </citation>
    <scope>NUCLEOTIDE SEQUENCE [LARGE SCALE GENOMIC DNA]</scope>
    <source>
        <strain evidence="3">FW300-N2C3</strain>
    </source>
</reference>
<proteinExistence type="predicted"/>
<evidence type="ECO:0000256" key="1">
    <source>
        <dbReference type="SAM" id="SignalP"/>
    </source>
</evidence>
<reference evidence="2 3" key="2">
    <citation type="journal article" date="2018" name="Nature">
        <title>Mutant phenotypes for thousands of bacterial genes of unknown function.</title>
        <authorList>
            <person name="Price M.N."/>
            <person name="Wetmore K.M."/>
            <person name="Waters R.J."/>
            <person name="Callaghan M."/>
            <person name="Ray J."/>
            <person name="Liu H."/>
            <person name="Kuehl J.V."/>
            <person name="Melnyk R.A."/>
            <person name="Lamson J.S."/>
            <person name="Suh Y."/>
            <person name="Carlson H.K."/>
            <person name="Esquivel Z."/>
            <person name="Sadeeshkumar H."/>
            <person name="Chakraborty R."/>
            <person name="Zane G.M."/>
            <person name="Rubin B.E."/>
            <person name="Wall J.D."/>
            <person name="Visel A."/>
            <person name="Bristow J."/>
            <person name="Blow M.J."/>
            <person name="Arkin A.P."/>
            <person name="Deutschbauer A.M."/>
        </authorList>
    </citation>
    <scope>NUCLEOTIDE SEQUENCE [LARGE SCALE GENOMIC DNA]</scope>
    <source>
        <strain evidence="2 3">FW300-N2C3</strain>
    </source>
</reference>
<dbReference type="EMBL" id="CP012831">
    <property type="protein sequence ID" value="ALI08568.1"/>
    <property type="molecule type" value="Genomic_DNA"/>
</dbReference>
<evidence type="ECO:0008006" key="4">
    <source>
        <dbReference type="Google" id="ProtNLM"/>
    </source>
</evidence>
<organism evidence="2 3">
    <name type="scientific">Pseudomonas fluorescens</name>
    <dbReference type="NCBI Taxonomy" id="294"/>
    <lineage>
        <taxon>Bacteria</taxon>
        <taxon>Pseudomonadati</taxon>
        <taxon>Pseudomonadota</taxon>
        <taxon>Gammaproteobacteria</taxon>
        <taxon>Pseudomonadales</taxon>
        <taxon>Pseudomonadaceae</taxon>
        <taxon>Pseudomonas</taxon>
    </lineage>
</organism>
<dbReference type="OrthoDB" id="6764591at2"/>
<dbReference type="RefSeq" id="WP_060740835.1">
    <property type="nucleotide sequence ID" value="NZ_CP012831.1"/>
</dbReference>
<keyword evidence="1" id="KW-0732">Signal</keyword>
<dbReference type="AlphaFoldDB" id="A0A0N9WTP3"/>
<protein>
    <recommendedName>
        <fullName evidence="4">Fimbrial protein</fullName>
    </recommendedName>
</protein>